<evidence type="ECO:0000256" key="2">
    <source>
        <dbReference type="ARBA" id="ARBA00022448"/>
    </source>
</evidence>
<dbReference type="PANTHER" id="PTHR30325:SF0">
    <property type="entry name" value="INNER MEMBRANE ABC TRANSPORTER PERMEASE PROTEIN YEJE"/>
    <property type="match status" value="1"/>
</dbReference>
<dbReference type="GO" id="GO:0042884">
    <property type="term" value="P:microcin transport"/>
    <property type="evidence" value="ECO:0007669"/>
    <property type="project" value="TreeGrafter"/>
</dbReference>
<dbReference type="AlphaFoldDB" id="A0A4U8YPS8"/>
<keyword evidence="11" id="KW-1185">Reference proteome</keyword>
<dbReference type="SUPFAM" id="SSF161098">
    <property type="entry name" value="MetI-like"/>
    <property type="match status" value="1"/>
</dbReference>
<evidence type="ECO:0000256" key="3">
    <source>
        <dbReference type="ARBA" id="ARBA00022475"/>
    </source>
</evidence>
<evidence type="ECO:0000256" key="5">
    <source>
        <dbReference type="ARBA" id="ARBA00022692"/>
    </source>
</evidence>
<evidence type="ECO:0000313" key="11">
    <source>
        <dbReference type="Proteomes" id="UP000507962"/>
    </source>
</evidence>
<keyword evidence="2 8" id="KW-0813">Transport</keyword>
<dbReference type="EMBL" id="CAADHO010000008">
    <property type="protein sequence ID" value="VFQ46255.1"/>
    <property type="molecule type" value="Genomic_DNA"/>
</dbReference>
<dbReference type="Gene3D" id="1.10.3720.10">
    <property type="entry name" value="MetI-like"/>
    <property type="match status" value="1"/>
</dbReference>
<evidence type="ECO:0000256" key="8">
    <source>
        <dbReference type="RuleBase" id="RU363032"/>
    </source>
</evidence>
<feature type="transmembrane region" description="Helical" evidence="8">
    <location>
        <begin position="151"/>
        <end position="175"/>
    </location>
</feature>
<feature type="domain" description="ABC transmembrane type-1" evidence="9">
    <location>
        <begin position="147"/>
        <end position="336"/>
    </location>
</feature>
<dbReference type="InterPro" id="IPR000515">
    <property type="entry name" value="MetI-like"/>
</dbReference>
<feature type="transmembrane region" description="Helical" evidence="8">
    <location>
        <begin position="187"/>
        <end position="205"/>
    </location>
</feature>
<evidence type="ECO:0000313" key="10">
    <source>
        <dbReference type="EMBL" id="VFQ46255.1"/>
    </source>
</evidence>
<reference evidence="10 11" key="1">
    <citation type="submission" date="2019-03" db="EMBL/GenBank/DDBJ databases">
        <authorList>
            <person name="Nijsse B."/>
        </authorList>
    </citation>
    <scope>NUCLEOTIDE SEQUENCE [LARGE SCALE GENOMIC DNA]</scope>
    <source>
        <strain evidence="10">Desulfoluna butyratoxydans MSL71</strain>
    </source>
</reference>
<dbReference type="FunFam" id="1.10.3720.10:FF:000005">
    <property type="entry name" value="Microcin C ABC transporter permease"/>
    <property type="match status" value="1"/>
</dbReference>
<keyword evidence="7 8" id="KW-0472">Membrane</keyword>
<evidence type="ECO:0000259" key="9">
    <source>
        <dbReference type="PROSITE" id="PS50928"/>
    </source>
</evidence>
<keyword evidence="4" id="KW-0997">Cell inner membrane</keyword>
<evidence type="ECO:0000256" key="7">
    <source>
        <dbReference type="ARBA" id="ARBA00023136"/>
    </source>
</evidence>
<comment type="subcellular location">
    <subcellularLocation>
        <location evidence="1">Cell inner membrane</location>
        <topology evidence="1">Multi-pass membrane protein</topology>
    </subcellularLocation>
    <subcellularLocation>
        <location evidence="8">Cell membrane</location>
        <topology evidence="8">Multi-pass membrane protein</topology>
    </subcellularLocation>
</comment>
<dbReference type="InterPro" id="IPR035906">
    <property type="entry name" value="MetI-like_sf"/>
</dbReference>
<proteinExistence type="inferred from homology"/>
<dbReference type="CDD" id="cd06261">
    <property type="entry name" value="TM_PBP2"/>
    <property type="match status" value="1"/>
</dbReference>
<dbReference type="Proteomes" id="UP000507962">
    <property type="component" value="Unassembled WGS sequence"/>
</dbReference>
<name>A0A4U8YPS8_9BACT</name>
<dbReference type="GO" id="GO:0055085">
    <property type="term" value="P:transmembrane transport"/>
    <property type="evidence" value="ECO:0007669"/>
    <property type="project" value="InterPro"/>
</dbReference>
<keyword evidence="3" id="KW-1003">Cell membrane</keyword>
<dbReference type="GO" id="GO:0005886">
    <property type="term" value="C:plasma membrane"/>
    <property type="evidence" value="ECO:0007669"/>
    <property type="project" value="UniProtKB-SubCell"/>
</dbReference>
<evidence type="ECO:0000256" key="4">
    <source>
        <dbReference type="ARBA" id="ARBA00022519"/>
    </source>
</evidence>
<sequence>MYMDTRCIMKLSPLTRKRLSVFRGDRRAFISLLIFGVLFAMSLAAELIANDTPLYVHYKGRHCFPLVATYSDRDFGGFLPSEACYSDPYLIHAIEEDGWIIWPPVRFSYDTIRYDLPVPPPTAPSLANPLGTDDLGRDVFARILYGFRLSVLFGFAFTFVTSALGIAAGAIQGYYGGRVDLWGQRLMEIWSGIPMLYLLIIMNSFMTPGFWWLLALMVLFGWMRLVGVVRAEFLRGRQLDYVQAARALGVKDREIITRHILPNAMVAAMTFLPFILSGSIGILTSLDFLGFGMPPGSPSLGELLAAGKSNLHAPWLGLSAFAIVASMLTLLVLIGEGVRNAMDPKHIQKEAS</sequence>
<dbReference type="NCBIfam" id="NF011596">
    <property type="entry name" value="PRK15021.1"/>
    <property type="match status" value="1"/>
</dbReference>
<keyword evidence="6 8" id="KW-1133">Transmembrane helix</keyword>
<dbReference type="Pfam" id="PF00528">
    <property type="entry name" value="BPD_transp_1"/>
    <property type="match status" value="1"/>
</dbReference>
<organism evidence="10 11">
    <name type="scientific">Desulfoluna butyratoxydans</name>
    <dbReference type="NCBI Taxonomy" id="231438"/>
    <lineage>
        <taxon>Bacteria</taxon>
        <taxon>Pseudomonadati</taxon>
        <taxon>Thermodesulfobacteriota</taxon>
        <taxon>Desulfobacteria</taxon>
        <taxon>Desulfobacterales</taxon>
        <taxon>Desulfolunaceae</taxon>
        <taxon>Desulfoluna</taxon>
    </lineage>
</organism>
<accession>A0A4U8YPS8</accession>
<keyword evidence="5 8" id="KW-0812">Transmembrane</keyword>
<comment type="similarity">
    <text evidence="8">Belongs to the binding-protein-dependent transport system permease family.</text>
</comment>
<evidence type="ECO:0000256" key="6">
    <source>
        <dbReference type="ARBA" id="ARBA00022989"/>
    </source>
</evidence>
<feature type="transmembrane region" description="Helical" evidence="8">
    <location>
        <begin position="211"/>
        <end position="229"/>
    </location>
</feature>
<dbReference type="PROSITE" id="PS50928">
    <property type="entry name" value="ABC_TM1"/>
    <property type="match status" value="1"/>
</dbReference>
<gene>
    <name evidence="10" type="ORF">MSL71_39180</name>
</gene>
<feature type="transmembrane region" description="Helical" evidence="8">
    <location>
        <begin position="313"/>
        <end position="335"/>
    </location>
</feature>
<protein>
    <submittedName>
        <fullName evidence="10">Binding-protein-dependent transport system inner membrane component</fullName>
    </submittedName>
</protein>
<evidence type="ECO:0000256" key="1">
    <source>
        <dbReference type="ARBA" id="ARBA00004429"/>
    </source>
</evidence>
<feature type="transmembrane region" description="Helical" evidence="8">
    <location>
        <begin position="266"/>
        <end position="293"/>
    </location>
</feature>
<dbReference type="PANTHER" id="PTHR30325">
    <property type="entry name" value="MEMBRANE COMPONENT OF ABC TRANSPORTER"/>
    <property type="match status" value="1"/>
</dbReference>